<name>A0A2U1T7F8_9CORY</name>
<dbReference type="RefSeq" id="WP_108431142.1">
    <property type="nucleotide sequence ID" value="NZ_CP026947.1"/>
</dbReference>
<feature type="domain" description="Helix-turn-helix" evidence="1">
    <location>
        <begin position="8"/>
        <end position="57"/>
    </location>
</feature>
<comment type="caution">
    <text evidence="2">The sequence shown here is derived from an EMBL/GenBank/DDBJ whole genome shotgun (WGS) entry which is preliminary data.</text>
</comment>
<evidence type="ECO:0000313" key="3">
    <source>
        <dbReference type="Proteomes" id="UP000244989"/>
    </source>
</evidence>
<dbReference type="NCBIfam" id="TIGR01764">
    <property type="entry name" value="excise"/>
    <property type="match status" value="1"/>
</dbReference>
<dbReference type="Proteomes" id="UP000244989">
    <property type="component" value="Unassembled WGS sequence"/>
</dbReference>
<dbReference type="Pfam" id="PF12728">
    <property type="entry name" value="HTH_17"/>
    <property type="match status" value="1"/>
</dbReference>
<keyword evidence="2" id="KW-0238">DNA-binding</keyword>
<reference evidence="3" key="1">
    <citation type="submission" date="2018-04" db="EMBL/GenBank/DDBJ databases">
        <authorList>
            <person name="Liu S."/>
            <person name="Wang Z."/>
            <person name="Li J."/>
        </authorList>
    </citation>
    <scope>NUCLEOTIDE SEQUENCE [LARGE SCALE GENOMIC DNA]</scope>
    <source>
        <strain evidence="3">2189</strain>
    </source>
</reference>
<organism evidence="2 3">
    <name type="scientific">Corynebacterium yudongzhengii</name>
    <dbReference type="NCBI Taxonomy" id="2080740"/>
    <lineage>
        <taxon>Bacteria</taxon>
        <taxon>Bacillati</taxon>
        <taxon>Actinomycetota</taxon>
        <taxon>Actinomycetes</taxon>
        <taxon>Mycobacteriales</taxon>
        <taxon>Corynebacteriaceae</taxon>
        <taxon>Corynebacterium</taxon>
    </lineage>
</organism>
<keyword evidence="3" id="KW-1185">Reference proteome</keyword>
<accession>A0A2U1T7F8</accession>
<protein>
    <submittedName>
        <fullName evidence="2">DNA-binding protein</fullName>
    </submittedName>
</protein>
<dbReference type="InterPro" id="IPR010093">
    <property type="entry name" value="SinI_DNA-bd"/>
</dbReference>
<evidence type="ECO:0000313" key="2">
    <source>
        <dbReference type="EMBL" id="PWC01905.1"/>
    </source>
</evidence>
<dbReference type="AlphaFoldDB" id="A0A2U1T7F8"/>
<evidence type="ECO:0000259" key="1">
    <source>
        <dbReference type="Pfam" id="PF12728"/>
    </source>
</evidence>
<dbReference type="InterPro" id="IPR041657">
    <property type="entry name" value="HTH_17"/>
</dbReference>
<gene>
    <name evidence="2" type="ORF">DF222_04805</name>
</gene>
<proteinExistence type="predicted"/>
<dbReference type="KEGG" id="cyz:C3B44_03440"/>
<dbReference type="GO" id="GO:0003677">
    <property type="term" value="F:DNA binding"/>
    <property type="evidence" value="ECO:0007669"/>
    <property type="project" value="UniProtKB-KW"/>
</dbReference>
<sequence length="65" mass="7165">MIPLGPELTTQQAADLLNVSQAQVVKLLNEGIVEGHKEGAHRRLRASSVQAFKRERSLKQRAECG</sequence>
<dbReference type="EMBL" id="QEEZ01000007">
    <property type="protein sequence ID" value="PWC01905.1"/>
    <property type="molecule type" value="Genomic_DNA"/>
</dbReference>